<evidence type="ECO:0000256" key="1">
    <source>
        <dbReference type="ARBA" id="ARBA00010646"/>
    </source>
</evidence>
<dbReference type="InterPro" id="IPR002053">
    <property type="entry name" value="Glyco_hydro_25"/>
</dbReference>
<accession>A0AAT9GJZ2</accession>
<dbReference type="Pfam" id="PF01183">
    <property type="entry name" value="Glyco_hydro_25"/>
    <property type="match status" value="1"/>
</dbReference>
<dbReference type="Gene3D" id="3.20.20.80">
    <property type="entry name" value="Glycosidases"/>
    <property type="match status" value="1"/>
</dbReference>
<evidence type="ECO:0000313" key="4">
    <source>
        <dbReference type="EMBL" id="BFG70815.1"/>
    </source>
</evidence>
<dbReference type="RefSeq" id="WP_353548454.1">
    <property type="nucleotide sequence ID" value="NZ_AP029612.1"/>
</dbReference>
<dbReference type="GO" id="GO:0003796">
    <property type="term" value="F:lysozyme activity"/>
    <property type="evidence" value="ECO:0007669"/>
    <property type="project" value="InterPro"/>
</dbReference>
<dbReference type="SMART" id="SM00641">
    <property type="entry name" value="Glyco_25"/>
    <property type="match status" value="1"/>
</dbReference>
<comment type="similarity">
    <text evidence="1">Belongs to the glycosyl hydrolase 25 family.</text>
</comment>
<proteinExistence type="inferred from homology"/>
<keyword evidence="2 4" id="KW-0378">Hydrolase</keyword>
<protein>
    <submittedName>
        <fullName evidence="4">Glycoside hydrolase family 25 protein</fullName>
    </submittedName>
</protein>
<dbReference type="SUPFAM" id="SSF51445">
    <property type="entry name" value="(Trans)glycosidases"/>
    <property type="match status" value="1"/>
</dbReference>
<dbReference type="PANTHER" id="PTHR34135">
    <property type="entry name" value="LYSOZYME"/>
    <property type="match status" value="1"/>
</dbReference>
<name>A0AAT9GJZ2_9BACT</name>
<dbReference type="GO" id="GO:0016998">
    <property type="term" value="P:cell wall macromolecule catabolic process"/>
    <property type="evidence" value="ECO:0007669"/>
    <property type="project" value="InterPro"/>
</dbReference>
<evidence type="ECO:0000256" key="3">
    <source>
        <dbReference type="ARBA" id="ARBA00023295"/>
    </source>
</evidence>
<dbReference type="PANTHER" id="PTHR34135:SF2">
    <property type="entry name" value="LYSOZYME"/>
    <property type="match status" value="1"/>
</dbReference>
<dbReference type="InterPro" id="IPR018077">
    <property type="entry name" value="Glyco_hydro_fam25_subgr"/>
</dbReference>
<dbReference type="AlphaFoldDB" id="A0AAT9GJZ2"/>
<gene>
    <name evidence="4" type="ORF">KACHI17_16960</name>
</gene>
<keyword evidence="3" id="KW-0326">Glycosidase</keyword>
<organism evidence="4">
    <name type="scientific">Sediminibacterium sp. KACHI17</name>
    <dbReference type="NCBI Taxonomy" id="1751071"/>
    <lineage>
        <taxon>Bacteria</taxon>
        <taxon>Pseudomonadati</taxon>
        <taxon>Bacteroidota</taxon>
        <taxon>Chitinophagia</taxon>
        <taxon>Chitinophagales</taxon>
        <taxon>Chitinophagaceae</taxon>
        <taxon>Sediminibacterium</taxon>
    </lineage>
</organism>
<dbReference type="InterPro" id="IPR017853">
    <property type="entry name" value="GH"/>
</dbReference>
<dbReference type="GO" id="GO:0009253">
    <property type="term" value="P:peptidoglycan catabolic process"/>
    <property type="evidence" value="ECO:0007669"/>
    <property type="project" value="InterPro"/>
</dbReference>
<reference evidence="4" key="1">
    <citation type="submission" date="2024-02" db="EMBL/GenBank/DDBJ databases">
        <title>Sediminibacterium planktonica sp. nov. and Sediminibacterium longus sp. nov., isolated from surface lake and river water.</title>
        <authorList>
            <person name="Watanabe K."/>
            <person name="Takemine S."/>
            <person name="Ishii Y."/>
            <person name="Ogata Y."/>
            <person name="Shindo C."/>
            <person name="Suda W."/>
        </authorList>
    </citation>
    <scope>NUCLEOTIDE SEQUENCE</scope>
    <source>
        <strain evidence="4">KACHI17</strain>
    </source>
</reference>
<evidence type="ECO:0000256" key="2">
    <source>
        <dbReference type="ARBA" id="ARBA00022801"/>
    </source>
</evidence>
<dbReference type="EMBL" id="AP029612">
    <property type="protein sequence ID" value="BFG70815.1"/>
    <property type="molecule type" value="Genomic_DNA"/>
</dbReference>
<dbReference type="GO" id="GO:0016052">
    <property type="term" value="P:carbohydrate catabolic process"/>
    <property type="evidence" value="ECO:0007669"/>
    <property type="project" value="TreeGrafter"/>
</dbReference>
<dbReference type="PROSITE" id="PS51904">
    <property type="entry name" value="GLYCOSYL_HYDROL_F25_2"/>
    <property type="match status" value="1"/>
</dbReference>
<sequence length="246" mass="28737">MILLSSGFLLILYFALLEKWEERQTATIASVHYDAFGITMPPGYSIHGIDVSSYQGVIHWPSVKNKVSGEVKMGFVFMKATEGLNDTDKRFHTNWQKAKEAGMIRGAYHFFLATKSGKQQALQFIKQVVLRKGDLPPVVDIEKLYGVKPVLMRQRVKEFLETIEAYYRVKPIIYTYADFYDRYLGEPFKEYPLWVAHYFQPDKPRVQRDWHFWQHSEDATIDGIRHKVDCNVFNGDSVRFKQLLIN</sequence>